<protein>
    <submittedName>
        <fullName evidence="2">Copper resistance protein B</fullName>
    </submittedName>
</protein>
<keyword evidence="1" id="KW-1133">Transmembrane helix</keyword>
<gene>
    <name evidence="2" type="ORF">MJO52_18280</name>
</gene>
<keyword evidence="1" id="KW-0812">Transmembrane</keyword>
<accession>A0ABY4VEW7</accession>
<evidence type="ECO:0000313" key="3">
    <source>
        <dbReference type="Proteomes" id="UP001055658"/>
    </source>
</evidence>
<name>A0ABY4VEW7_9GAMM</name>
<feature type="transmembrane region" description="Helical" evidence="1">
    <location>
        <begin position="46"/>
        <end position="68"/>
    </location>
</feature>
<keyword evidence="1" id="KW-0472">Membrane</keyword>
<dbReference type="EMBL" id="CP092418">
    <property type="protein sequence ID" value="USD20987.1"/>
    <property type="molecule type" value="Genomic_DNA"/>
</dbReference>
<organism evidence="2 3">
    <name type="scientific">Microbulbifer variabilis</name>
    <dbReference type="NCBI Taxonomy" id="266805"/>
    <lineage>
        <taxon>Bacteria</taxon>
        <taxon>Pseudomonadati</taxon>
        <taxon>Pseudomonadota</taxon>
        <taxon>Gammaproteobacteria</taxon>
        <taxon>Cellvibrionales</taxon>
        <taxon>Microbulbiferaceae</taxon>
        <taxon>Microbulbifer</taxon>
    </lineage>
</organism>
<dbReference type="Proteomes" id="UP001055658">
    <property type="component" value="Chromosome"/>
</dbReference>
<dbReference type="Pfam" id="PF05275">
    <property type="entry name" value="CopB"/>
    <property type="match status" value="1"/>
</dbReference>
<proteinExistence type="predicted"/>
<dbReference type="InterPro" id="IPR007939">
    <property type="entry name" value="Cu-R_B_prcur"/>
</dbReference>
<keyword evidence="3" id="KW-1185">Reference proteome</keyword>
<evidence type="ECO:0000256" key="1">
    <source>
        <dbReference type="SAM" id="Phobius"/>
    </source>
</evidence>
<dbReference type="RefSeq" id="WP_252083390.1">
    <property type="nucleotide sequence ID" value="NZ_CP092418.1"/>
</dbReference>
<evidence type="ECO:0000313" key="2">
    <source>
        <dbReference type="EMBL" id="USD20987.1"/>
    </source>
</evidence>
<sequence>MSYINTSALDFIHSPYLQQDFSSLNLIGRTKPIWGKRESRRYASEILLRKVSITPAITISLLMGMLAIEGQSQEDLHHGLQYHSTSGSNNDATLGEDKPIAKLSLDQFELQGNNGATIEGDISYGTDQSKLSAEVDYERSNGETEENELWGIYSHAVSANWNILAGIRHDFYLENTSRNWFAIGIIGETPYSFEMDAVFFLGRSGSTALRIEGVYTFKLSEKFSLAPRAEFDFFGQNDKNSDGGSGLSEIEIGIRLRYELHPKFSPYIGIHQYRNIGKTADFEREEGEKVYDTVWVLGFRAWL</sequence>
<reference evidence="2" key="1">
    <citation type="submission" date="2022-02" db="EMBL/GenBank/DDBJ databases">
        <title>Coral-associated bacteria.</title>
        <authorList>
            <person name="Tang K."/>
            <person name="Wang X."/>
        </authorList>
    </citation>
    <scope>NUCLEOTIDE SEQUENCE</scope>
    <source>
        <strain evidence="2">SCSIO 43006</strain>
    </source>
</reference>